<organism evidence="1 2">
    <name type="scientific">Roridomyces roridus</name>
    <dbReference type="NCBI Taxonomy" id="1738132"/>
    <lineage>
        <taxon>Eukaryota</taxon>
        <taxon>Fungi</taxon>
        <taxon>Dikarya</taxon>
        <taxon>Basidiomycota</taxon>
        <taxon>Agaricomycotina</taxon>
        <taxon>Agaricomycetes</taxon>
        <taxon>Agaricomycetidae</taxon>
        <taxon>Agaricales</taxon>
        <taxon>Marasmiineae</taxon>
        <taxon>Mycenaceae</taxon>
        <taxon>Roridomyces</taxon>
    </lineage>
</organism>
<evidence type="ECO:0008006" key="3">
    <source>
        <dbReference type="Google" id="ProtNLM"/>
    </source>
</evidence>
<keyword evidence="2" id="KW-1185">Reference proteome</keyword>
<dbReference type="InterPro" id="IPR036047">
    <property type="entry name" value="F-box-like_dom_sf"/>
</dbReference>
<dbReference type="AlphaFoldDB" id="A0AAD7CK34"/>
<protein>
    <recommendedName>
        <fullName evidence="3">F-box domain-containing protein</fullName>
    </recommendedName>
</protein>
<accession>A0AAD7CK34</accession>
<sequence>MLGQSPRMALQRAKGPSFRLGCDGPGCDSLIRAVEPGAAFDEPGGKRLRFHQRIPQSSPLVKLPNELLAEIFSCFEDILQVVYLGTTCQYLWMMARPELYHRIASAAAALSWVGDRVIFIGHVGSGDLAENLLTPDEKEKFCPGLYMCQYPWRRAGSQIFPGTFMGQLDYHVFYSLIDWSYELPYLGPSSILRNLSSRQFVRGAAVEKWKGMTDINETDKITLNEILLSGICWSSDSYTSIAYKGDLHRGVWAGDRFDFVTCEWAEGLKEDEGWTDVSDEALNEIEEIWELEFGRSARAAAA</sequence>
<comment type="caution">
    <text evidence="1">The sequence shown here is derived from an EMBL/GenBank/DDBJ whole genome shotgun (WGS) entry which is preliminary data.</text>
</comment>
<reference evidence="1" key="1">
    <citation type="submission" date="2023-03" db="EMBL/GenBank/DDBJ databases">
        <title>Massive genome expansion in bonnet fungi (Mycena s.s.) driven by repeated elements and novel gene families across ecological guilds.</title>
        <authorList>
            <consortium name="Lawrence Berkeley National Laboratory"/>
            <person name="Harder C.B."/>
            <person name="Miyauchi S."/>
            <person name="Viragh M."/>
            <person name="Kuo A."/>
            <person name="Thoen E."/>
            <person name="Andreopoulos B."/>
            <person name="Lu D."/>
            <person name="Skrede I."/>
            <person name="Drula E."/>
            <person name="Henrissat B."/>
            <person name="Morin E."/>
            <person name="Kohler A."/>
            <person name="Barry K."/>
            <person name="LaButti K."/>
            <person name="Morin E."/>
            <person name="Salamov A."/>
            <person name="Lipzen A."/>
            <person name="Mereny Z."/>
            <person name="Hegedus B."/>
            <person name="Baldrian P."/>
            <person name="Stursova M."/>
            <person name="Weitz H."/>
            <person name="Taylor A."/>
            <person name="Grigoriev I.V."/>
            <person name="Nagy L.G."/>
            <person name="Martin F."/>
            <person name="Kauserud H."/>
        </authorList>
    </citation>
    <scope>NUCLEOTIDE SEQUENCE</scope>
    <source>
        <strain evidence="1">9284</strain>
    </source>
</reference>
<gene>
    <name evidence="1" type="ORF">FB45DRAFT_1050728</name>
</gene>
<proteinExistence type="predicted"/>
<evidence type="ECO:0000313" key="1">
    <source>
        <dbReference type="EMBL" id="KAJ7650858.1"/>
    </source>
</evidence>
<evidence type="ECO:0000313" key="2">
    <source>
        <dbReference type="Proteomes" id="UP001221142"/>
    </source>
</evidence>
<dbReference type="SUPFAM" id="SSF81383">
    <property type="entry name" value="F-box domain"/>
    <property type="match status" value="1"/>
</dbReference>
<name>A0AAD7CK34_9AGAR</name>
<dbReference type="Proteomes" id="UP001221142">
    <property type="component" value="Unassembled WGS sequence"/>
</dbReference>
<dbReference type="EMBL" id="JARKIF010000001">
    <property type="protein sequence ID" value="KAJ7650858.1"/>
    <property type="molecule type" value="Genomic_DNA"/>
</dbReference>